<feature type="compositionally biased region" description="Basic and acidic residues" evidence="2">
    <location>
        <begin position="236"/>
        <end position="247"/>
    </location>
</feature>
<dbReference type="SMART" id="SM00268">
    <property type="entry name" value="ACTIN"/>
    <property type="match status" value="1"/>
</dbReference>
<dbReference type="VEuPathDB" id="TriTrypDB:ADEAN_000227500"/>
<accession>A0A7G2C6V6</accession>
<dbReference type="InterPro" id="IPR004000">
    <property type="entry name" value="Actin"/>
</dbReference>
<dbReference type="SUPFAM" id="SSF53067">
    <property type="entry name" value="Actin-like ATPase domain"/>
    <property type="match status" value="1"/>
</dbReference>
<protein>
    <submittedName>
        <fullName evidence="3">Actin, putative</fullName>
    </submittedName>
</protein>
<gene>
    <name evidence="3" type="ORF">ADEAN_000227500</name>
</gene>
<reference evidence="3 4" key="1">
    <citation type="submission" date="2020-08" db="EMBL/GenBank/DDBJ databases">
        <authorList>
            <person name="Newling K."/>
            <person name="Davey J."/>
            <person name="Forrester S."/>
        </authorList>
    </citation>
    <scope>NUCLEOTIDE SEQUENCE [LARGE SCALE GENOMIC DNA]</scope>
    <source>
        <strain evidence="4">Crithidia deanei Carvalho (ATCC PRA-265)</strain>
    </source>
</reference>
<name>A0A7G2C6V6_9TRYP</name>
<dbReference type="Gene3D" id="3.30.420.40">
    <property type="match status" value="2"/>
</dbReference>
<evidence type="ECO:0000313" key="3">
    <source>
        <dbReference type="EMBL" id="CAD2214824.1"/>
    </source>
</evidence>
<evidence type="ECO:0000256" key="2">
    <source>
        <dbReference type="SAM" id="MobiDB-lite"/>
    </source>
</evidence>
<dbReference type="EMBL" id="LR877148">
    <property type="protein sequence ID" value="CAD2214824.1"/>
    <property type="molecule type" value="Genomic_DNA"/>
</dbReference>
<dbReference type="Proteomes" id="UP000515908">
    <property type="component" value="Chromosome 04"/>
</dbReference>
<dbReference type="AlphaFoldDB" id="A0A7G2C6V6"/>
<dbReference type="InterPro" id="IPR043129">
    <property type="entry name" value="ATPase_NBD"/>
</dbReference>
<comment type="similarity">
    <text evidence="1">Belongs to the actin family.</text>
</comment>
<dbReference type="Pfam" id="PF00022">
    <property type="entry name" value="Actin"/>
    <property type="match status" value="1"/>
</dbReference>
<dbReference type="PANTHER" id="PTHR11937">
    <property type="entry name" value="ACTIN"/>
    <property type="match status" value="1"/>
</dbReference>
<sequence>MAVVEVGSYRVRGGYVGDLHPTVSLPALLSKGDATQSDFMSILQSSANRNTTESDILPLWTLQSLQSNVEHHVRSIRHIKHNLLKCKPEDPLMLVIPEVWQERSEILEGLTELFLEDGEENGIASSLYFSRPLVNIALANAKVSALVCDVGHSHVTVGAVLDGYLLRQTLNSLPLGGAVVTSQFQSALEKQWRPWADEQAATLCRRQPHHQKVISDYLLGDLADRVKRMSGEVHLDEEAQEELEKGPGRKRLRKVTKPSPGVTQPVQMYTPDGNTFSLNTVQRSKPFEVFFGGLDEAIPEGASKFHLVDFVANCKNLLDPEWQLRGVHHIVAGGGAQAANFTPRLLQELKKRDTSYYRLEEEGCFTTTSQKNDAWAGASMAACSSAFSPMWITRREWQEEGASVLHRKLFL</sequence>
<keyword evidence="4" id="KW-1185">Reference proteome</keyword>
<feature type="region of interest" description="Disordered" evidence="2">
    <location>
        <begin position="236"/>
        <end position="266"/>
    </location>
</feature>
<dbReference type="Gene3D" id="3.90.640.10">
    <property type="entry name" value="Actin, Chain A, domain 4"/>
    <property type="match status" value="1"/>
</dbReference>
<evidence type="ECO:0000256" key="1">
    <source>
        <dbReference type="RuleBase" id="RU000487"/>
    </source>
</evidence>
<evidence type="ECO:0000313" key="4">
    <source>
        <dbReference type="Proteomes" id="UP000515908"/>
    </source>
</evidence>
<organism evidence="3 4">
    <name type="scientific">Angomonas deanei</name>
    <dbReference type="NCBI Taxonomy" id="59799"/>
    <lineage>
        <taxon>Eukaryota</taxon>
        <taxon>Discoba</taxon>
        <taxon>Euglenozoa</taxon>
        <taxon>Kinetoplastea</taxon>
        <taxon>Metakinetoplastina</taxon>
        <taxon>Trypanosomatida</taxon>
        <taxon>Trypanosomatidae</taxon>
        <taxon>Strigomonadinae</taxon>
        <taxon>Angomonas</taxon>
    </lineage>
</organism>
<proteinExistence type="inferred from homology"/>